<dbReference type="Pfam" id="PF00104">
    <property type="entry name" value="Hormone_recep"/>
    <property type="match status" value="1"/>
</dbReference>
<accession>A0ABD2LFI4</accession>
<feature type="region of interest" description="Disordered" evidence="12">
    <location>
        <begin position="136"/>
        <end position="158"/>
    </location>
</feature>
<dbReference type="GO" id="GO:0008270">
    <property type="term" value="F:zinc ion binding"/>
    <property type="evidence" value="ECO:0007669"/>
    <property type="project" value="UniProtKB-KW"/>
</dbReference>
<keyword evidence="10 11" id="KW-0539">Nucleus</keyword>
<keyword evidence="7 11" id="KW-0238">DNA-binding</keyword>
<evidence type="ECO:0000259" key="13">
    <source>
        <dbReference type="PROSITE" id="PS51030"/>
    </source>
</evidence>
<dbReference type="InterPro" id="IPR035500">
    <property type="entry name" value="NHR-like_dom_sf"/>
</dbReference>
<proteinExistence type="inferred from homology"/>
<dbReference type="SMART" id="SM00399">
    <property type="entry name" value="ZnF_C4"/>
    <property type="match status" value="1"/>
</dbReference>
<dbReference type="SUPFAM" id="SSF48508">
    <property type="entry name" value="Nuclear receptor ligand-binding domain"/>
    <property type="match status" value="1"/>
</dbReference>
<dbReference type="InterPro" id="IPR001628">
    <property type="entry name" value="Znf_hrmn_rcpt"/>
</dbReference>
<comment type="subcellular location">
    <subcellularLocation>
        <location evidence="1 11">Nucleus</location>
    </subcellularLocation>
</comment>
<name>A0ABD2LFI4_9BILA</name>
<sequence>MLSPSAIANHRMLATTVMMMTPFGSPQTPMAFQPAGSNCANVVATNVPQPPSSRRSKKSRLDYSNSLCAICNAPADGLHYGAISCRSCNAFFRRSVTYKQHFVCRKGGNCDVDVSVRCACRACRLAKCKLAGMRDTDVQPKRDPTGSQKNRRAPQRRRHADVLNGICASGGHVLKTEMMPSSVNTDFSPNTLLPSVESSMEKHYTMPEVNTCHRQQTLLSCCPPSTAQQNLCQLDNQEQHNDSRADNAAIQFIKSIKRETMDDDDDDDDVEVEVEVEQDDTEQQCHAMEQPTTSHGHQRHIVAPNVGNAQQLHQLARQQQLSNTEEIEQREFDDLVRNYQEHMILMHRAMTPIEAFLCGQYGECQKWRPMEPTDVDLLSKVELGGLMYWIDKLRPFPDLPANDRSVLFKRYSVRKLALDHSYVASKFPKLIADGNFAMHNNTYVPPDRTGFETTRDDERTRKAKYQILRPTIDRQWHSIVLPFAALRITDAEIVVLHTLLLWSASNNRFVQQDSTRQMMRNRREWAVQRLFRHYANVGVPDPTVRLGEILLLLPELEVICDLHCRDFQVAQLFEFGNMSDYWYENYAYCAMNMVG</sequence>
<dbReference type="PRINTS" id="PR00047">
    <property type="entry name" value="STROIDFINGER"/>
</dbReference>
<evidence type="ECO:0000256" key="3">
    <source>
        <dbReference type="ARBA" id="ARBA00022723"/>
    </source>
</evidence>
<protein>
    <submittedName>
        <fullName evidence="15">Uncharacterized protein</fullName>
    </submittedName>
</protein>
<evidence type="ECO:0000256" key="11">
    <source>
        <dbReference type="RuleBase" id="RU004334"/>
    </source>
</evidence>
<organism evidence="15 16">
    <name type="scientific">Heterodera trifolii</name>
    <dbReference type="NCBI Taxonomy" id="157864"/>
    <lineage>
        <taxon>Eukaryota</taxon>
        <taxon>Metazoa</taxon>
        <taxon>Ecdysozoa</taxon>
        <taxon>Nematoda</taxon>
        <taxon>Chromadorea</taxon>
        <taxon>Rhabditida</taxon>
        <taxon>Tylenchina</taxon>
        <taxon>Tylenchomorpha</taxon>
        <taxon>Tylenchoidea</taxon>
        <taxon>Heteroderidae</taxon>
        <taxon>Heteroderinae</taxon>
        <taxon>Heterodera</taxon>
    </lineage>
</organism>
<evidence type="ECO:0000256" key="8">
    <source>
        <dbReference type="ARBA" id="ARBA00023163"/>
    </source>
</evidence>
<reference evidence="15 16" key="1">
    <citation type="submission" date="2024-10" db="EMBL/GenBank/DDBJ databases">
        <authorList>
            <person name="Kim D."/>
        </authorList>
    </citation>
    <scope>NUCLEOTIDE SEQUENCE [LARGE SCALE GENOMIC DNA]</scope>
    <source>
        <strain evidence="15">BH-2024</strain>
    </source>
</reference>
<dbReference type="InterPro" id="IPR013088">
    <property type="entry name" value="Znf_NHR/GATA"/>
</dbReference>
<dbReference type="GO" id="GO:0005634">
    <property type="term" value="C:nucleus"/>
    <property type="evidence" value="ECO:0007669"/>
    <property type="project" value="UniProtKB-SubCell"/>
</dbReference>
<dbReference type="InterPro" id="IPR049636">
    <property type="entry name" value="HNF4-like_DBD"/>
</dbReference>
<dbReference type="Gene3D" id="3.30.50.10">
    <property type="entry name" value="Erythroid Transcription Factor GATA-1, subunit A"/>
    <property type="match status" value="1"/>
</dbReference>
<dbReference type="AlphaFoldDB" id="A0ABD2LFI4"/>
<dbReference type="SMART" id="SM00430">
    <property type="entry name" value="HOLI"/>
    <property type="match status" value="1"/>
</dbReference>
<comment type="caution">
    <text evidence="15">The sequence shown here is derived from an EMBL/GenBank/DDBJ whole genome shotgun (WGS) entry which is preliminary data.</text>
</comment>
<evidence type="ECO:0000256" key="4">
    <source>
        <dbReference type="ARBA" id="ARBA00022771"/>
    </source>
</evidence>
<keyword evidence="4 11" id="KW-0863">Zinc-finger</keyword>
<feature type="domain" description="NR LBD" evidence="14">
    <location>
        <begin position="338"/>
        <end position="589"/>
    </location>
</feature>
<dbReference type="PANTHER" id="PTHR46587:SF5">
    <property type="entry name" value="NUCLEAR HORMONE RECEPTOR FAMILY"/>
    <property type="match status" value="1"/>
</dbReference>
<dbReference type="Gene3D" id="1.10.565.10">
    <property type="entry name" value="Retinoid X Receptor"/>
    <property type="match status" value="1"/>
</dbReference>
<dbReference type="InterPro" id="IPR000536">
    <property type="entry name" value="Nucl_hrmn_rcpt_lig-bd"/>
</dbReference>
<evidence type="ECO:0000256" key="10">
    <source>
        <dbReference type="ARBA" id="ARBA00023242"/>
    </source>
</evidence>
<evidence type="ECO:0000313" key="15">
    <source>
        <dbReference type="EMBL" id="KAL3113976.1"/>
    </source>
</evidence>
<feature type="compositionally biased region" description="Basic residues" evidence="12">
    <location>
        <begin position="149"/>
        <end position="158"/>
    </location>
</feature>
<evidence type="ECO:0000256" key="1">
    <source>
        <dbReference type="ARBA" id="ARBA00004123"/>
    </source>
</evidence>
<keyword evidence="8 11" id="KW-0804">Transcription</keyword>
<evidence type="ECO:0000256" key="12">
    <source>
        <dbReference type="SAM" id="MobiDB-lite"/>
    </source>
</evidence>
<dbReference type="PANTHER" id="PTHR46587">
    <property type="entry name" value="NUCLEAR HORMONE RECEPTOR FAMILY"/>
    <property type="match status" value="1"/>
</dbReference>
<dbReference type="PROSITE" id="PS51030">
    <property type="entry name" value="NUCLEAR_REC_DBD_2"/>
    <property type="match status" value="1"/>
</dbReference>
<evidence type="ECO:0000259" key="14">
    <source>
        <dbReference type="PROSITE" id="PS51843"/>
    </source>
</evidence>
<evidence type="ECO:0000256" key="6">
    <source>
        <dbReference type="ARBA" id="ARBA00023015"/>
    </source>
</evidence>
<evidence type="ECO:0000256" key="7">
    <source>
        <dbReference type="ARBA" id="ARBA00023125"/>
    </source>
</evidence>
<dbReference type="Pfam" id="PF00105">
    <property type="entry name" value="zf-C4"/>
    <property type="match status" value="1"/>
</dbReference>
<evidence type="ECO:0000256" key="5">
    <source>
        <dbReference type="ARBA" id="ARBA00022833"/>
    </source>
</evidence>
<dbReference type="SUPFAM" id="SSF57716">
    <property type="entry name" value="Glucocorticoid receptor-like (DNA-binding domain)"/>
    <property type="match status" value="1"/>
</dbReference>
<keyword evidence="16" id="KW-1185">Reference proteome</keyword>
<dbReference type="EMBL" id="JBICBT010000428">
    <property type="protein sequence ID" value="KAL3113976.1"/>
    <property type="molecule type" value="Genomic_DNA"/>
</dbReference>
<comment type="similarity">
    <text evidence="2 11">Belongs to the nuclear hormone receptor family.</text>
</comment>
<evidence type="ECO:0000313" key="16">
    <source>
        <dbReference type="Proteomes" id="UP001620626"/>
    </source>
</evidence>
<dbReference type="Proteomes" id="UP001620626">
    <property type="component" value="Unassembled WGS sequence"/>
</dbReference>
<evidence type="ECO:0000256" key="9">
    <source>
        <dbReference type="ARBA" id="ARBA00023170"/>
    </source>
</evidence>
<feature type="domain" description="Nuclear receptor" evidence="13">
    <location>
        <begin position="65"/>
        <end position="140"/>
    </location>
</feature>
<keyword evidence="6 11" id="KW-0805">Transcription regulation</keyword>
<gene>
    <name evidence="15" type="ORF">niasHT_015919</name>
</gene>
<keyword evidence="3 11" id="KW-0479">Metal-binding</keyword>
<dbReference type="PROSITE" id="PS00031">
    <property type="entry name" value="NUCLEAR_REC_DBD_1"/>
    <property type="match status" value="1"/>
</dbReference>
<keyword evidence="9 11" id="KW-0675">Receptor</keyword>
<evidence type="ECO:0000256" key="2">
    <source>
        <dbReference type="ARBA" id="ARBA00005993"/>
    </source>
</evidence>
<dbReference type="GO" id="GO:0003677">
    <property type="term" value="F:DNA binding"/>
    <property type="evidence" value="ECO:0007669"/>
    <property type="project" value="UniProtKB-KW"/>
</dbReference>
<dbReference type="CDD" id="cd06960">
    <property type="entry name" value="NR_DBD_HNF4A"/>
    <property type="match status" value="1"/>
</dbReference>
<keyword evidence="5 11" id="KW-0862">Zinc</keyword>
<dbReference type="PROSITE" id="PS51843">
    <property type="entry name" value="NR_LBD"/>
    <property type="match status" value="1"/>
</dbReference>